<evidence type="ECO:0000256" key="1">
    <source>
        <dbReference type="SAM" id="MobiDB-lite"/>
    </source>
</evidence>
<feature type="compositionally biased region" description="Basic and acidic residues" evidence="1">
    <location>
        <begin position="254"/>
        <end position="264"/>
    </location>
</feature>
<keyword evidence="3" id="KW-1185">Reference proteome</keyword>
<name>A0ABW6YNA6_9ACTN</name>
<dbReference type="EMBL" id="JBIBSM010000030">
    <property type="protein sequence ID" value="MFF8281019.1"/>
    <property type="molecule type" value="Genomic_DNA"/>
</dbReference>
<evidence type="ECO:0000313" key="3">
    <source>
        <dbReference type="Proteomes" id="UP001603013"/>
    </source>
</evidence>
<dbReference type="Proteomes" id="UP001603013">
    <property type="component" value="Unassembled WGS sequence"/>
</dbReference>
<dbReference type="RefSeq" id="WP_391937783.1">
    <property type="nucleotide sequence ID" value="NZ_JBIBSM010000030.1"/>
</dbReference>
<reference evidence="2 3" key="1">
    <citation type="submission" date="2024-10" db="EMBL/GenBank/DDBJ databases">
        <title>The Natural Products Discovery Center: Release of the First 8490 Sequenced Strains for Exploring Actinobacteria Biosynthetic Diversity.</title>
        <authorList>
            <person name="Kalkreuter E."/>
            <person name="Kautsar S.A."/>
            <person name="Yang D."/>
            <person name="Bader C.D."/>
            <person name="Teijaro C.N."/>
            <person name="Fluegel L."/>
            <person name="Davis C.M."/>
            <person name="Simpson J.R."/>
            <person name="Lauterbach L."/>
            <person name="Steele A.D."/>
            <person name="Gui C."/>
            <person name="Meng S."/>
            <person name="Li G."/>
            <person name="Viehrig K."/>
            <person name="Ye F."/>
            <person name="Su P."/>
            <person name="Kiefer A.F."/>
            <person name="Nichols A."/>
            <person name="Cepeda A.J."/>
            <person name="Yan W."/>
            <person name="Fan B."/>
            <person name="Jiang Y."/>
            <person name="Adhikari A."/>
            <person name="Zheng C.-J."/>
            <person name="Schuster L."/>
            <person name="Cowan T.M."/>
            <person name="Smanski M.J."/>
            <person name="Chevrette M.G."/>
            <person name="De Carvalho L.P.S."/>
            <person name="Shen B."/>
        </authorList>
    </citation>
    <scope>NUCLEOTIDE SEQUENCE [LARGE SCALE GENOMIC DNA]</scope>
    <source>
        <strain evidence="2 3">NPDC015755</strain>
    </source>
</reference>
<evidence type="ECO:0000313" key="2">
    <source>
        <dbReference type="EMBL" id="MFF8281019.1"/>
    </source>
</evidence>
<protein>
    <submittedName>
        <fullName evidence="2">Uncharacterized protein</fullName>
    </submittedName>
</protein>
<feature type="region of interest" description="Disordered" evidence="1">
    <location>
        <begin position="235"/>
        <end position="276"/>
    </location>
</feature>
<sequence length="290" mass="32439">MALIDPRIGFRFENGEVWIRHELPAEEVVESAAARIRPILLTTEDCFHMKALNALGYACRELPRDAEYVRAVRAEWKARVDPATPADAAYRVLVANSTTGEEHDLDAHRLALAWIYGDVVHHDTDRRKEGDPFGLRDRFRAAVPLIAWTMVATIELLAYIDALYKGGVLQLRPDVFDAQVALKSTVWEEPAQMFFAPVGTEPPSGATTPLPDGWLPLGKDTDLSQVQHIFGEQLLHPMTPTRATAPSSESSDEDQPKGDSDTARSTHGVPRQAVKNWQAELIERWRGMQR</sequence>
<comment type="caution">
    <text evidence="2">The sequence shown here is derived from an EMBL/GenBank/DDBJ whole genome shotgun (WGS) entry which is preliminary data.</text>
</comment>
<proteinExistence type="predicted"/>
<organism evidence="2 3">
    <name type="scientific">Streptomyces lateritius</name>
    <dbReference type="NCBI Taxonomy" id="67313"/>
    <lineage>
        <taxon>Bacteria</taxon>
        <taxon>Bacillati</taxon>
        <taxon>Actinomycetota</taxon>
        <taxon>Actinomycetes</taxon>
        <taxon>Kitasatosporales</taxon>
        <taxon>Streptomycetaceae</taxon>
        <taxon>Streptomyces</taxon>
    </lineage>
</organism>
<gene>
    <name evidence="2" type="ORF">ACF05T_34045</name>
</gene>
<accession>A0ABW6YNA6</accession>